<dbReference type="STRING" id="1108045.GORHZ_125_00060"/>
<evidence type="ECO:0000313" key="1">
    <source>
        <dbReference type="EMBL" id="GAB91123.1"/>
    </source>
</evidence>
<dbReference type="RefSeq" id="WP_006334387.1">
    <property type="nucleotide sequence ID" value="NZ_BAHC01000125.1"/>
</dbReference>
<reference evidence="1 2" key="1">
    <citation type="submission" date="2012-08" db="EMBL/GenBank/DDBJ databases">
        <title>Whole genome shotgun sequence of Gordonia rhizosphera NBRC 16068.</title>
        <authorList>
            <person name="Takarada H."/>
            <person name="Isaki S."/>
            <person name="Hosoyama A."/>
            <person name="Tsuchikane K."/>
            <person name="Katsumata H."/>
            <person name="Baba S."/>
            <person name="Ohji S."/>
            <person name="Yamazaki S."/>
            <person name="Fujita N."/>
        </authorList>
    </citation>
    <scope>NUCLEOTIDE SEQUENCE [LARGE SCALE GENOMIC DNA]</scope>
    <source>
        <strain evidence="1 2">NBRC 16068</strain>
    </source>
</reference>
<dbReference type="eggNOG" id="COG1597">
    <property type="taxonomic scope" value="Bacteria"/>
</dbReference>
<sequence>MSFAPIVESESTADKRAVRAAVAAPLTDPEVSRLIVFPSAVEGADAFFAQVMAVLMAMDRLDVEVAYCAPAPTRATRIYRLPHGAAARRLAEEGHARDLPLIRDDAGTVLVGRARHRGADDAKLHGETYVDNDRLFNGEVRGVEIEPLPEPPGLRARLERPLIAPRWHLGRAAQTGGTNIVVEREGVLTPRVVKRSTFYRHHVDMKLVCP</sequence>
<gene>
    <name evidence="1" type="ORF">GORHZ_125_00060</name>
</gene>
<name>K6V4N0_9ACTN</name>
<dbReference type="EMBL" id="BAHC01000125">
    <property type="protein sequence ID" value="GAB91123.1"/>
    <property type="molecule type" value="Genomic_DNA"/>
</dbReference>
<organism evidence="1 2">
    <name type="scientific">Gordonia rhizosphera NBRC 16068</name>
    <dbReference type="NCBI Taxonomy" id="1108045"/>
    <lineage>
        <taxon>Bacteria</taxon>
        <taxon>Bacillati</taxon>
        <taxon>Actinomycetota</taxon>
        <taxon>Actinomycetes</taxon>
        <taxon>Mycobacteriales</taxon>
        <taxon>Gordoniaceae</taxon>
        <taxon>Gordonia</taxon>
    </lineage>
</organism>
<comment type="caution">
    <text evidence="1">The sequence shown here is derived from an EMBL/GenBank/DDBJ whole genome shotgun (WGS) entry which is preliminary data.</text>
</comment>
<keyword evidence="2" id="KW-1185">Reference proteome</keyword>
<proteinExistence type="predicted"/>
<dbReference type="Proteomes" id="UP000008363">
    <property type="component" value="Unassembled WGS sequence"/>
</dbReference>
<dbReference type="OrthoDB" id="5189801at2"/>
<evidence type="ECO:0000313" key="2">
    <source>
        <dbReference type="Proteomes" id="UP000008363"/>
    </source>
</evidence>
<dbReference type="AlphaFoldDB" id="K6V4N0"/>
<accession>K6V4N0</accession>
<protein>
    <submittedName>
        <fullName evidence="1">Uncharacterized protein</fullName>
    </submittedName>
</protein>